<gene>
    <name evidence="6" type="ORF">METZ01_LOCUS81097</name>
</gene>
<dbReference type="GO" id="GO:0005524">
    <property type="term" value="F:ATP binding"/>
    <property type="evidence" value="ECO:0007669"/>
    <property type="project" value="UniProtKB-KW"/>
</dbReference>
<keyword evidence="3" id="KW-0547">Nucleotide-binding</keyword>
<sequence length="245" mass="26889">MNKQAPLLALEVEDVIKSFAETMVLRSINFSLQPGEVAVLLGANGAGKSTLLRILSMLTQPDSGSIAVYGKNTAKNGPEARALTGSVLHSPMLYADMSIRENLILFAELYRLRNIDDLIEKNAVKVGIESRLDQRVRTLSHGFQKRTALARALMHDPQLLLLDEPESGLDSPSVLQLDNVIEEYRNSGRTILMTTHIIEHALEISDKAIAITDGYAHVESTTTRSDKSNVLSAFSRSFKKTSGDL</sequence>
<dbReference type="GO" id="GO:0016887">
    <property type="term" value="F:ATP hydrolysis activity"/>
    <property type="evidence" value="ECO:0007669"/>
    <property type="project" value="InterPro"/>
</dbReference>
<evidence type="ECO:0000256" key="1">
    <source>
        <dbReference type="ARBA" id="ARBA00005417"/>
    </source>
</evidence>
<protein>
    <recommendedName>
        <fullName evidence="5">ABC transporter domain-containing protein</fullName>
    </recommendedName>
</protein>
<dbReference type="InterPro" id="IPR003593">
    <property type="entry name" value="AAA+_ATPase"/>
</dbReference>
<evidence type="ECO:0000313" key="6">
    <source>
        <dbReference type="EMBL" id="SVA28243.1"/>
    </source>
</evidence>
<proteinExistence type="inferred from homology"/>
<evidence type="ECO:0000256" key="2">
    <source>
        <dbReference type="ARBA" id="ARBA00022448"/>
    </source>
</evidence>
<dbReference type="EMBL" id="UINC01006557">
    <property type="protein sequence ID" value="SVA28243.1"/>
    <property type="molecule type" value="Genomic_DNA"/>
</dbReference>
<dbReference type="Gene3D" id="3.40.50.300">
    <property type="entry name" value="P-loop containing nucleotide triphosphate hydrolases"/>
    <property type="match status" value="1"/>
</dbReference>
<dbReference type="AlphaFoldDB" id="A0A381UN47"/>
<evidence type="ECO:0000259" key="5">
    <source>
        <dbReference type="PROSITE" id="PS50893"/>
    </source>
</evidence>
<dbReference type="Pfam" id="PF00005">
    <property type="entry name" value="ABC_tran"/>
    <property type="match status" value="1"/>
</dbReference>
<accession>A0A381UN47</accession>
<reference evidence="6" key="1">
    <citation type="submission" date="2018-05" db="EMBL/GenBank/DDBJ databases">
        <authorList>
            <person name="Lanie J.A."/>
            <person name="Ng W.-L."/>
            <person name="Kazmierczak K.M."/>
            <person name="Andrzejewski T.M."/>
            <person name="Davidsen T.M."/>
            <person name="Wayne K.J."/>
            <person name="Tettelin H."/>
            <person name="Glass J.I."/>
            <person name="Rusch D."/>
            <person name="Podicherti R."/>
            <person name="Tsui H.-C.T."/>
            <person name="Winkler M.E."/>
        </authorList>
    </citation>
    <scope>NUCLEOTIDE SEQUENCE</scope>
</reference>
<dbReference type="CDD" id="cd03230">
    <property type="entry name" value="ABC_DR_subfamily_A"/>
    <property type="match status" value="1"/>
</dbReference>
<keyword evidence="2" id="KW-0813">Transport</keyword>
<dbReference type="PROSITE" id="PS50893">
    <property type="entry name" value="ABC_TRANSPORTER_2"/>
    <property type="match status" value="1"/>
</dbReference>
<feature type="domain" description="ABC transporter" evidence="5">
    <location>
        <begin position="10"/>
        <end position="238"/>
    </location>
</feature>
<name>A0A381UN47_9ZZZZ</name>
<keyword evidence="4" id="KW-0067">ATP-binding</keyword>
<dbReference type="InterPro" id="IPR027417">
    <property type="entry name" value="P-loop_NTPase"/>
</dbReference>
<dbReference type="SUPFAM" id="SSF52540">
    <property type="entry name" value="P-loop containing nucleoside triphosphate hydrolases"/>
    <property type="match status" value="1"/>
</dbReference>
<dbReference type="PANTHER" id="PTHR42711">
    <property type="entry name" value="ABC TRANSPORTER ATP-BINDING PROTEIN"/>
    <property type="match status" value="1"/>
</dbReference>
<dbReference type="InterPro" id="IPR003439">
    <property type="entry name" value="ABC_transporter-like_ATP-bd"/>
</dbReference>
<dbReference type="PANTHER" id="PTHR42711:SF5">
    <property type="entry name" value="ABC TRANSPORTER ATP-BINDING PROTEIN NATA"/>
    <property type="match status" value="1"/>
</dbReference>
<evidence type="ECO:0000256" key="4">
    <source>
        <dbReference type="ARBA" id="ARBA00022840"/>
    </source>
</evidence>
<comment type="similarity">
    <text evidence="1">Belongs to the ABC transporter superfamily.</text>
</comment>
<organism evidence="6">
    <name type="scientific">marine metagenome</name>
    <dbReference type="NCBI Taxonomy" id="408172"/>
    <lineage>
        <taxon>unclassified sequences</taxon>
        <taxon>metagenomes</taxon>
        <taxon>ecological metagenomes</taxon>
    </lineage>
</organism>
<evidence type="ECO:0000256" key="3">
    <source>
        <dbReference type="ARBA" id="ARBA00022741"/>
    </source>
</evidence>
<dbReference type="InterPro" id="IPR050763">
    <property type="entry name" value="ABC_transporter_ATP-binding"/>
</dbReference>
<dbReference type="SMART" id="SM00382">
    <property type="entry name" value="AAA"/>
    <property type="match status" value="1"/>
</dbReference>